<evidence type="ECO:0000259" key="8">
    <source>
        <dbReference type="PROSITE" id="PS50113"/>
    </source>
</evidence>
<evidence type="ECO:0000313" key="9">
    <source>
        <dbReference type="EMBL" id="MBW7467580.1"/>
    </source>
</evidence>
<organism evidence="9 10">
    <name type="scientific">Pontibacter aydingkolensis</name>
    <dbReference type="NCBI Taxonomy" id="1911536"/>
    <lineage>
        <taxon>Bacteria</taxon>
        <taxon>Pseudomonadati</taxon>
        <taxon>Bacteroidota</taxon>
        <taxon>Cytophagia</taxon>
        <taxon>Cytophagales</taxon>
        <taxon>Hymenobacteraceae</taxon>
        <taxon>Pontibacter</taxon>
    </lineage>
</organism>
<keyword evidence="3" id="KW-0597">Phosphoprotein</keyword>
<evidence type="ECO:0000313" key="10">
    <source>
        <dbReference type="Proteomes" id="UP000813018"/>
    </source>
</evidence>
<gene>
    <name evidence="9" type="ORF">K0O23_10925</name>
</gene>
<dbReference type="SMART" id="SM00086">
    <property type="entry name" value="PAC"/>
    <property type="match status" value="2"/>
</dbReference>
<dbReference type="SMART" id="SM00387">
    <property type="entry name" value="HATPase_c"/>
    <property type="match status" value="1"/>
</dbReference>
<comment type="catalytic activity">
    <reaction evidence="1">
        <text>ATP + protein L-histidine = ADP + protein N-phospho-L-histidine.</text>
        <dbReference type="EC" id="2.7.13.3"/>
    </reaction>
</comment>
<dbReference type="RefSeq" id="WP_219877448.1">
    <property type="nucleotide sequence ID" value="NZ_JAHYXK010000007.1"/>
</dbReference>
<feature type="domain" description="PAC" evidence="8">
    <location>
        <begin position="431"/>
        <end position="485"/>
    </location>
</feature>
<feature type="domain" description="PAS" evidence="7">
    <location>
        <begin position="246"/>
        <end position="316"/>
    </location>
</feature>
<evidence type="ECO:0000259" key="6">
    <source>
        <dbReference type="PROSITE" id="PS50109"/>
    </source>
</evidence>
<dbReference type="InterPro" id="IPR000700">
    <property type="entry name" value="PAS-assoc_C"/>
</dbReference>
<dbReference type="PANTHER" id="PTHR43304">
    <property type="entry name" value="PHYTOCHROME-LIKE PROTEIN CPH1"/>
    <property type="match status" value="1"/>
</dbReference>
<feature type="domain" description="Histidine kinase" evidence="6">
    <location>
        <begin position="503"/>
        <end position="721"/>
    </location>
</feature>
<keyword evidence="4" id="KW-0808">Transferase</keyword>
<dbReference type="SUPFAM" id="SSF47384">
    <property type="entry name" value="Homodimeric domain of signal transducing histidine kinase"/>
    <property type="match status" value="1"/>
</dbReference>
<keyword evidence="10" id="KW-1185">Reference proteome</keyword>
<feature type="domain" description="PAS" evidence="7">
    <location>
        <begin position="122"/>
        <end position="167"/>
    </location>
</feature>
<dbReference type="InterPro" id="IPR013656">
    <property type="entry name" value="PAS_4"/>
</dbReference>
<dbReference type="Gene3D" id="3.30.450.20">
    <property type="entry name" value="PAS domain"/>
    <property type="match status" value="4"/>
</dbReference>
<dbReference type="Pfam" id="PF08448">
    <property type="entry name" value="PAS_4"/>
    <property type="match status" value="1"/>
</dbReference>
<dbReference type="PROSITE" id="PS50109">
    <property type="entry name" value="HIS_KIN"/>
    <property type="match status" value="1"/>
</dbReference>
<name>A0ABS7CUW0_9BACT</name>
<proteinExistence type="predicted"/>
<accession>A0ABS7CUW0</accession>
<dbReference type="EMBL" id="JAHYXK010000007">
    <property type="protein sequence ID" value="MBW7467580.1"/>
    <property type="molecule type" value="Genomic_DNA"/>
</dbReference>
<evidence type="ECO:0000256" key="4">
    <source>
        <dbReference type="ARBA" id="ARBA00022679"/>
    </source>
</evidence>
<evidence type="ECO:0000259" key="7">
    <source>
        <dbReference type="PROSITE" id="PS50112"/>
    </source>
</evidence>
<comment type="caution">
    <text evidence="9">The sequence shown here is derived from an EMBL/GenBank/DDBJ whole genome shotgun (WGS) entry which is preliminary data.</text>
</comment>
<dbReference type="Gene3D" id="1.10.287.130">
    <property type="match status" value="1"/>
</dbReference>
<dbReference type="SMART" id="SM00091">
    <property type="entry name" value="PAS"/>
    <property type="match status" value="4"/>
</dbReference>
<dbReference type="InterPro" id="IPR036890">
    <property type="entry name" value="HATPase_C_sf"/>
</dbReference>
<dbReference type="InterPro" id="IPR003594">
    <property type="entry name" value="HATPase_dom"/>
</dbReference>
<dbReference type="Gene3D" id="3.30.565.10">
    <property type="entry name" value="Histidine kinase-like ATPase, C-terminal domain"/>
    <property type="match status" value="1"/>
</dbReference>
<dbReference type="Proteomes" id="UP000813018">
    <property type="component" value="Unassembled WGS sequence"/>
</dbReference>
<dbReference type="PROSITE" id="PS50113">
    <property type="entry name" value="PAC"/>
    <property type="match status" value="1"/>
</dbReference>
<evidence type="ECO:0000256" key="3">
    <source>
        <dbReference type="ARBA" id="ARBA00022553"/>
    </source>
</evidence>
<protein>
    <recommendedName>
        <fullName evidence="2">histidine kinase</fullName>
        <ecNumber evidence="2">2.7.13.3</ecNumber>
    </recommendedName>
</protein>
<dbReference type="InterPro" id="IPR052162">
    <property type="entry name" value="Sensor_kinase/Photoreceptor"/>
</dbReference>
<dbReference type="InterPro" id="IPR036097">
    <property type="entry name" value="HisK_dim/P_sf"/>
</dbReference>
<evidence type="ECO:0000256" key="5">
    <source>
        <dbReference type="ARBA" id="ARBA00022777"/>
    </source>
</evidence>
<dbReference type="Pfam" id="PF13426">
    <property type="entry name" value="PAS_9"/>
    <property type="match status" value="2"/>
</dbReference>
<dbReference type="InterPro" id="IPR004358">
    <property type="entry name" value="Sig_transdc_His_kin-like_C"/>
</dbReference>
<dbReference type="EC" id="2.7.13.3" evidence="2"/>
<feature type="domain" description="PAS" evidence="7">
    <location>
        <begin position="359"/>
        <end position="404"/>
    </location>
</feature>
<dbReference type="InterPro" id="IPR035965">
    <property type="entry name" value="PAS-like_dom_sf"/>
</dbReference>
<dbReference type="PRINTS" id="PR00344">
    <property type="entry name" value="BCTRLSENSOR"/>
</dbReference>
<dbReference type="Pfam" id="PF13188">
    <property type="entry name" value="PAS_8"/>
    <property type="match status" value="1"/>
</dbReference>
<dbReference type="PANTHER" id="PTHR43304:SF1">
    <property type="entry name" value="PAC DOMAIN-CONTAINING PROTEIN"/>
    <property type="match status" value="1"/>
</dbReference>
<dbReference type="SUPFAM" id="SSF55785">
    <property type="entry name" value="PYP-like sensor domain (PAS domain)"/>
    <property type="match status" value="4"/>
</dbReference>
<reference evidence="9 10" key="1">
    <citation type="journal article" date="2016" name="Int. J. Syst. Evol. Microbiol.">
        <title>Pontibacter aydingkolensis sp. nov., isolated from soil of a salt lake.</title>
        <authorList>
            <person name="Osman G."/>
            <person name="Zhang T."/>
            <person name="Lou K."/>
            <person name="Gao Y."/>
            <person name="Chang W."/>
            <person name="Lin Q."/>
            <person name="Yang H.M."/>
            <person name="Huo X.D."/>
            <person name="Wang N."/>
        </authorList>
    </citation>
    <scope>NUCLEOTIDE SEQUENCE [LARGE SCALE GENOMIC DNA]</scope>
    <source>
        <strain evidence="9 10">KACC 19255</strain>
    </source>
</reference>
<dbReference type="NCBIfam" id="TIGR00229">
    <property type="entry name" value="sensory_box"/>
    <property type="match status" value="4"/>
</dbReference>
<dbReference type="SUPFAM" id="SSF55874">
    <property type="entry name" value="ATPase domain of HSP90 chaperone/DNA topoisomerase II/histidine kinase"/>
    <property type="match status" value="1"/>
</dbReference>
<dbReference type="CDD" id="cd00130">
    <property type="entry name" value="PAS"/>
    <property type="match status" value="4"/>
</dbReference>
<dbReference type="InterPro" id="IPR001610">
    <property type="entry name" value="PAC"/>
</dbReference>
<sequence length="721" mass="81742">MNIAEKMLKYSPDMFCCINKQGCFVKVSEASKKILGYEPHQMEGKSYTTFLLPEHKEISLAAEATIVKGNPLSAFENSYFAKDGRVIPLRWTAEWNDEEQLIFCSARDATELVKARQQLDESVQRYKALFENNPDVVFLEDNTGLVTDVNQAFCNTFGLDKTDVIGKPASAFLSSEMAGVNLMSFNEALAGSTLRFDIIHQSATHESLTFDAIKFPVIAYEQIIGVQTIAKDITAIVRSFDTITRQSQKLNTIFESITDAFIMLDVNWKIAIINSTAEKILCLDREKHIGTDFREIYPPADFGEFYDQYNYAITTGRSVHFETPYKEMDLWLEVKAFPSKEGLSIYFDDVTEKVRARQELERLSLVASKTDNGVIITDAQGTTEWVNEGFTRMMGYTLDELKGKKPGQVLQGFETDQDTVQVISKKLQLGLPFNAKLLNYTKAGDKKWVSIDITPIRNESGKISQFVALQRDITFRMKAFEKHKQMTQDLYRQNRDLQQFTYIVSHNLRAPVANALGLISMLTKSQKDTDLFDYAFANLKKSVVQMDTVLHDVNRILSIRDKQDVIDTEMVELPAVFNQAYSILQGEILSCGGTVKVEMDKCQKVNTNRSYLYSIFYNLLSNAIKFRSEERKLLIKVKCFKNQDGSTVISFSDNGKGFDTAKAGNDVFKLYKRFHTDATTKGRGIGLFLVKTHVEVMGGKIEVRSHINQGTEFMICIPQTP</sequence>
<dbReference type="InterPro" id="IPR000014">
    <property type="entry name" value="PAS"/>
</dbReference>
<dbReference type="Pfam" id="PF02518">
    <property type="entry name" value="HATPase_c"/>
    <property type="match status" value="1"/>
</dbReference>
<dbReference type="InterPro" id="IPR005467">
    <property type="entry name" value="His_kinase_dom"/>
</dbReference>
<evidence type="ECO:0000256" key="1">
    <source>
        <dbReference type="ARBA" id="ARBA00000085"/>
    </source>
</evidence>
<feature type="domain" description="PAS" evidence="7">
    <location>
        <begin position="18"/>
        <end position="70"/>
    </location>
</feature>
<dbReference type="PROSITE" id="PS50112">
    <property type="entry name" value="PAS"/>
    <property type="match status" value="4"/>
</dbReference>
<evidence type="ECO:0000256" key="2">
    <source>
        <dbReference type="ARBA" id="ARBA00012438"/>
    </source>
</evidence>
<keyword evidence="5" id="KW-0418">Kinase</keyword>